<proteinExistence type="predicted"/>
<keyword evidence="3" id="KW-1185">Reference proteome</keyword>
<evidence type="ECO:0000313" key="2">
    <source>
        <dbReference type="EMBL" id="MEF2114961.1"/>
    </source>
</evidence>
<organism evidence="2 3">
    <name type="scientific">Clostridium frigoriphilum</name>
    <dbReference type="NCBI Taxonomy" id="443253"/>
    <lineage>
        <taxon>Bacteria</taxon>
        <taxon>Bacillati</taxon>
        <taxon>Bacillota</taxon>
        <taxon>Clostridia</taxon>
        <taxon>Eubacteriales</taxon>
        <taxon>Clostridiaceae</taxon>
        <taxon>Clostridium</taxon>
    </lineage>
</organism>
<dbReference type="EMBL" id="JAZHFS010000034">
    <property type="protein sequence ID" value="MEF2114961.1"/>
    <property type="molecule type" value="Genomic_DNA"/>
</dbReference>
<protein>
    <submittedName>
        <fullName evidence="2">SprT-like domain-containing protein</fullName>
    </submittedName>
</protein>
<evidence type="ECO:0000313" key="3">
    <source>
        <dbReference type="Proteomes" id="UP001498469"/>
    </source>
</evidence>
<dbReference type="RefSeq" id="WP_216254914.1">
    <property type="nucleotide sequence ID" value="NZ_JAZHFS010000034.1"/>
</dbReference>
<dbReference type="Pfam" id="PF10263">
    <property type="entry name" value="SprT-like"/>
    <property type="match status" value="1"/>
</dbReference>
<gene>
    <name evidence="2" type="ORF">SJI18_21975</name>
</gene>
<evidence type="ECO:0000259" key="1">
    <source>
        <dbReference type="Pfam" id="PF10263"/>
    </source>
</evidence>
<feature type="domain" description="SprT-like" evidence="1">
    <location>
        <begin position="10"/>
        <end position="111"/>
    </location>
</feature>
<reference evidence="2 3" key="1">
    <citation type="submission" date="2023-11" db="EMBL/GenBank/DDBJ databases">
        <title>Draft genome sequence of a psychrophilic Clostridium strain from permafrost water brine.</title>
        <authorList>
            <person name="Shcherbakova V.A."/>
            <person name="Trubitsyn V.E."/>
            <person name="Zakharyuk A.G."/>
        </authorList>
    </citation>
    <scope>NUCLEOTIDE SEQUENCE [LARGE SCALE GENOMIC DNA]</scope>
    <source>
        <strain evidence="2 3">14F</strain>
    </source>
</reference>
<dbReference type="Proteomes" id="UP001498469">
    <property type="component" value="Unassembled WGS sequence"/>
</dbReference>
<sequence>MISTDNFLLENAFNVFNKIYFDGSLPEVVITIQSSPKSYGYITVHKVWKDNKDTYHEINISAEHLTRDIENVLATLLHEMVHLYCMVNSIEDTSNGGRYHNKRFKAEAEKRNLIIEYVHYIGHSKTSPSKRFIGVLKENGMYTNIDHCRTNVNSLIVPPTGGANVSNLGKRKTSTRKYVCNECGINIRATRDVNIICGECMCVMIKMD</sequence>
<comment type="caution">
    <text evidence="2">The sequence shown here is derived from an EMBL/GenBank/DDBJ whole genome shotgun (WGS) entry which is preliminary data.</text>
</comment>
<name>A0ABU7UUN3_9CLOT</name>
<dbReference type="InterPro" id="IPR006640">
    <property type="entry name" value="SprT-like_domain"/>
</dbReference>
<accession>A0ABU7UUN3</accession>